<reference evidence="1 2" key="1">
    <citation type="submission" date="2014-12" db="EMBL/GenBank/DDBJ databases">
        <title>Reclassification of Actinobacillus muris as Muribacter muris.</title>
        <authorList>
            <person name="Christensen H."/>
            <person name="Nicklas W."/>
            <person name="Bisgaard M."/>
        </authorList>
    </citation>
    <scope>NUCLEOTIDE SEQUENCE [LARGE SCALE GENOMIC DNA]</scope>
    <source>
        <strain evidence="1 2">Ackerman80-443D</strain>
    </source>
</reference>
<dbReference type="Pfam" id="PF10772">
    <property type="entry name" value="Phage_HP1_Orf24"/>
    <property type="match status" value="1"/>
</dbReference>
<name>A0A0J5P7K8_9PAST</name>
<dbReference type="PATRIC" id="fig|67855.3.peg.1191"/>
<evidence type="ECO:0000313" key="1">
    <source>
        <dbReference type="EMBL" id="KMK51474.1"/>
    </source>
</evidence>
<keyword evidence="2" id="KW-1185">Reference proteome</keyword>
<dbReference type="STRING" id="67855.RO21_06050"/>
<comment type="caution">
    <text evidence="1">The sequence shown here is derived from an EMBL/GenBank/DDBJ whole genome shotgun (WGS) entry which is preliminary data.</text>
</comment>
<dbReference type="EMBL" id="JWIZ01000033">
    <property type="protein sequence ID" value="KMK51474.1"/>
    <property type="molecule type" value="Genomic_DNA"/>
</dbReference>
<dbReference type="InterPro" id="IPR019708">
    <property type="entry name" value="Phage_HP1_Orf24"/>
</dbReference>
<dbReference type="Proteomes" id="UP000036270">
    <property type="component" value="Unassembled WGS sequence"/>
</dbReference>
<proteinExistence type="predicted"/>
<accession>A0A0J5P7K8</accession>
<evidence type="ECO:0000313" key="2">
    <source>
        <dbReference type="Proteomes" id="UP000036270"/>
    </source>
</evidence>
<protein>
    <submittedName>
        <fullName evidence="1">Tail protein</fullName>
    </submittedName>
</protein>
<sequence>MSRERISGMSFDFWMGAMPVHADNVSLSISDNTAVAQTRGIPDGYVDGDVTAEGEITVDEKNFTKFSSIAAAAGSYRDMPLTDFVFWASRGGTRAKIEVFGVKLILSDLLDLDSQGGSKTTKKIKFIVTSPDFIRINGVPYLSLEDTRFLGL</sequence>
<dbReference type="RefSeq" id="WP_047976901.1">
    <property type="nucleotide sequence ID" value="NZ_JWIZ01000033.1"/>
</dbReference>
<organism evidence="1 2">
    <name type="scientific">Muribacter muris</name>
    <dbReference type="NCBI Taxonomy" id="67855"/>
    <lineage>
        <taxon>Bacteria</taxon>
        <taxon>Pseudomonadati</taxon>
        <taxon>Pseudomonadota</taxon>
        <taxon>Gammaproteobacteria</taxon>
        <taxon>Pasteurellales</taxon>
        <taxon>Pasteurellaceae</taxon>
        <taxon>Muribacter</taxon>
    </lineage>
</organism>
<gene>
    <name evidence="1" type="ORF">RO21_06050</name>
</gene>
<dbReference type="AlphaFoldDB" id="A0A0J5P7K8"/>